<sequence length="141" mass="15657">MPRRGRIWLVSARRPQAPSLKTRELRMSSSSHFWRPSSSSAGSLHAQPSASFASPFQPSKFCLPNRRSHQGSFSRQSSKHHDYSTPRPELHCARKNNKTRPPHDAAPVSCPQGGAQHAQQPVPADSTVNIPPSILFRTDTQ</sequence>
<accession>A0ACB8SWW0</accession>
<proteinExistence type="predicted"/>
<comment type="caution">
    <text evidence="1">The sequence shown here is derived from an EMBL/GenBank/DDBJ whole genome shotgun (WGS) entry which is preliminary data.</text>
</comment>
<reference evidence="1" key="1">
    <citation type="submission" date="2021-03" db="EMBL/GenBank/DDBJ databases">
        <authorList>
            <consortium name="DOE Joint Genome Institute"/>
            <person name="Ahrendt S."/>
            <person name="Looney B.P."/>
            <person name="Miyauchi S."/>
            <person name="Morin E."/>
            <person name="Drula E."/>
            <person name="Courty P.E."/>
            <person name="Chicoki N."/>
            <person name="Fauchery L."/>
            <person name="Kohler A."/>
            <person name="Kuo A."/>
            <person name="Labutti K."/>
            <person name="Pangilinan J."/>
            <person name="Lipzen A."/>
            <person name="Riley R."/>
            <person name="Andreopoulos W."/>
            <person name="He G."/>
            <person name="Johnson J."/>
            <person name="Barry K.W."/>
            <person name="Grigoriev I.V."/>
            <person name="Nagy L."/>
            <person name="Hibbett D."/>
            <person name="Henrissat B."/>
            <person name="Matheny P.B."/>
            <person name="Labbe J."/>
            <person name="Martin F."/>
        </authorList>
    </citation>
    <scope>NUCLEOTIDE SEQUENCE</scope>
    <source>
        <strain evidence="1">HHB10654</strain>
    </source>
</reference>
<protein>
    <submittedName>
        <fullName evidence="1">Uncharacterized protein</fullName>
    </submittedName>
</protein>
<gene>
    <name evidence="1" type="ORF">BV25DRAFT_1827225</name>
</gene>
<dbReference type="EMBL" id="MU277215">
    <property type="protein sequence ID" value="KAI0060988.1"/>
    <property type="molecule type" value="Genomic_DNA"/>
</dbReference>
<evidence type="ECO:0000313" key="2">
    <source>
        <dbReference type="Proteomes" id="UP000814140"/>
    </source>
</evidence>
<organism evidence="1 2">
    <name type="scientific">Artomyces pyxidatus</name>
    <dbReference type="NCBI Taxonomy" id="48021"/>
    <lineage>
        <taxon>Eukaryota</taxon>
        <taxon>Fungi</taxon>
        <taxon>Dikarya</taxon>
        <taxon>Basidiomycota</taxon>
        <taxon>Agaricomycotina</taxon>
        <taxon>Agaricomycetes</taxon>
        <taxon>Russulales</taxon>
        <taxon>Auriscalpiaceae</taxon>
        <taxon>Artomyces</taxon>
    </lineage>
</organism>
<reference evidence="1" key="2">
    <citation type="journal article" date="2022" name="New Phytol.">
        <title>Evolutionary transition to the ectomycorrhizal habit in the genomes of a hyperdiverse lineage of mushroom-forming fungi.</title>
        <authorList>
            <person name="Looney B."/>
            <person name="Miyauchi S."/>
            <person name="Morin E."/>
            <person name="Drula E."/>
            <person name="Courty P.E."/>
            <person name="Kohler A."/>
            <person name="Kuo A."/>
            <person name="LaButti K."/>
            <person name="Pangilinan J."/>
            <person name="Lipzen A."/>
            <person name="Riley R."/>
            <person name="Andreopoulos W."/>
            <person name="He G."/>
            <person name="Johnson J."/>
            <person name="Nolan M."/>
            <person name="Tritt A."/>
            <person name="Barry K.W."/>
            <person name="Grigoriev I.V."/>
            <person name="Nagy L.G."/>
            <person name="Hibbett D."/>
            <person name="Henrissat B."/>
            <person name="Matheny P.B."/>
            <person name="Labbe J."/>
            <person name="Martin F.M."/>
        </authorList>
    </citation>
    <scope>NUCLEOTIDE SEQUENCE</scope>
    <source>
        <strain evidence="1">HHB10654</strain>
    </source>
</reference>
<dbReference type="Proteomes" id="UP000814140">
    <property type="component" value="Unassembled WGS sequence"/>
</dbReference>
<keyword evidence="2" id="KW-1185">Reference proteome</keyword>
<evidence type="ECO:0000313" key="1">
    <source>
        <dbReference type="EMBL" id="KAI0060988.1"/>
    </source>
</evidence>
<name>A0ACB8SWW0_9AGAM</name>